<keyword evidence="5" id="KW-1185">Reference proteome</keyword>
<reference evidence="4" key="2">
    <citation type="journal article" date="2023" name="BMC Genomics">
        <title>Pest status, molecular evolution, and epigenetic factors derived from the genome assembly of Frankliniella fusca, a thysanopteran phytovirus vector.</title>
        <authorList>
            <person name="Catto M.A."/>
            <person name="Labadie P.E."/>
            <person name="Jacobson A.L."/>
            <person name="Kennedy G.G."/>
            <person name="Srinivasan R."/>
            <person name="Hunt B.G."/>
        </authorList>
    </citation>
    <scope>NUCLEOTIDE SEQUENCE</scope>
    <source>
        <strain evidence="4">PL_HMW_Pooled</strain>
    </source>
</reference>
<proteinExistence type="predicted"/>
<protein>
    <submittedName>
        <fullName evidence="4">Zinc finger protein ZXDC</fullName>
    </submittedName>
</protein>
<dbReference type="PANTHER" id="PTHR31912">
    <property type="entry name" value="IP13529P"/>
    <property type="match status" value="1"/>
</dbReference>
<dbReference type="SMART" id="SM00355">
    <property type="entry name" value="ZnF_C2H2"/>
    <property type="match status" value="4"/>
</dbReference>
<name>A0AAE1GU87_9NEOP</name>
<feature type="domain" description="C2H2-type" evidence="3">
    <location>
        <begin position="30"/>
        <end position="60"/>
    </location>
</feature>
<reference evidence="4" key="1">
    <citation type="submission" date="2021-07" db="EMBL/GenBank/DDBJ databases">
        <authorList>
            <person name="Catto M.A."/>
            <person name="Jacobson A."/>
            <person name="Kennedy G."/>
            <person name="Labadie P."/>
            <person name="Hunt B.G."/>
            <person name="Srinivasan R."/>
        </authorList>
    </citation>
    <scope>NUCLEOTIDE SEQUENCE</scope>
    <source>
        <strain evidence="4">PL_HMW_Pooled</strain>
        <tissue evidence="4">Head</tissue>
    </source>
</reference>
<evidence type="ECO:0000256" key="2">
    <source>
        <dbReference type="SAM" id="MobiDB-lite"/>
    </source>
</evidence>
<feature type="compositionally biased region" description="Acidic residues" evidence="2">
    <location>
        <begin position="172"/>
        <end position="185"/>
    </location>
</feature>
<dbReference type="PROSITE" id="PS50157">
    <property type="entry name" value="ZINC_FINGER_C2H2_2"/>
    <property type="match status" value="1"/>
</dbReference>
<comment type="caution">
    <text evidence="4">The sequence shown here is derived from an EMBL/GenBank/DDBJ whole genome shotgun (WGS) entry which is preliminary data.</text>
</comment>
<keyword evidence="1" id="KW-0479">Metal-binding</keyword>
<dbReference type="PROSITE" id="PS00028">
    <property type="entry name" value="ZINC_FINGER_C2H2_1"/>
    <property type="match status" value="3"/>
</dbReference>
<keyword evidence="1" id="KW-0862">Zinc</keyword>
<feature type="region of interest" description="Disordered" evidence="2">
    <location>
        <begin position="124"/>
        <end position="188"/>
    </location>
</feature>
<organism evidence="4 5">
    <name type="scientific">Frankliniella fusca</name>
    <dbReference type="NCBI Taxonomy" id="407009"/>
    <lineage>
        <taxon>Eukaryota</taxon>
        <taxon>Metazoa</taxon>
        <taxon>Ecdysozoa</taxon>
        <taxon>Arthropoda</taxon>
        <taxon>Hexapoda</taxon>
        <taxon>Insecta</taxon>
        <taxon>Pterygota</taxon>
        <taxon>Neoptera</taxon>
        <taxon>Paraneoptera</taxon>
        <taxon>Thysanoptera</taxon>
        <taxon>Terebrantia</taxon>
        <taxon>Thripoidea</taxon>
        <taxon>Thripidae</taxon>
        <taxon>Frankliniella</taxon>
    </lineage>
</organism>
<dbReference type="InterPro" id="IPR013087">
    <property type="entry name" value="Znf_C2H2_type"/>
</dbReference>
<evidence type="ECO:0000313" key="4">
    <source>
        <dbReference type="EMBL" id="KAK3908896.1"/>
    </source>
</evidence>
<dbReference type="Proteomes" id="UP001219518">
    <property type="component" value="Unassembled WGS sequence"/>
</dbReference>
<evidence type="ECO:0000256" key="1">
    <source>
        <dbReference type="PROSITE-ProRule" id="PRU00042"/>
    </source>
</evidence>
<dbReference type="PANTHER" id="PTHR31912:SF35">
    <property type="entry name" value="C2H2-TYPE DOMAIN-CONTAINING PROTEIN"/>
    <property type="match status" value="1"/>
</dbReference>
<dbReference type="EMBL" id="JAHWGI010000083">
    <property type="protein sequence ID" value="KAK3908896.1"/>
    <property type="molecule type" value="Genomic_DNA"/>
</dbReference>
<dbReference type="GO" id="GO:0008270">
    <property type="term" value="F:zinc ion binding"/>
    <property type="evidence" value="ECO:0007669"/>
    <property type="project" value="UniProtKB-KW"/>
</dbReference>
<evidence type="ECO:0000313" key="5">
    <source>
        <dbReference type="Proteomes" id="UP001219518"/>
    </source>
</evidence>
<feature type="compositionally biased region" description="Polar residues" evidence="2">
    <location>
        <begin position="153"/>
        <end position="166"/>
    </location>
</feature>
<gene>
    <name evidence="4" type="ORF">KUF71_019152</name>
</gene>
<keyword evidence="1" id="KW-0863">Zinc-finger</keyword>
<accession>A0AAE1GU87</accession>
<dbReference type="AlphaFoldDB" id="A0AAE1GU87"/>
<evidence type="ECO:0000259" key="3">
    <source>
        <dbReference type="PROSITE" id="PS50157"/>
    </source>
</evidence>
<sequence>MAYLCKSGCTVRFSSPLAYRSHLKLHSPVFACPIAICASKFTSKASLDVHLSRDHKRSKRRLEPSADFKCPVSTCSVHIDTRDDYLKHMPSHLSEGRSFVCGYPGCQYNATVVEYFRTHVSRAHPKTRSGVGSTSTSREIPSEQHATSGVCDDSNSPNGRTVSHSQVHGEESTSEDSEDNEEEDTVSNHEIKREYGKFYLRLESEFILPSSTVQVIAERIRRTTDLTHQCLKRKMRAELEVVGVDDATINSMISKVFKSDTVYNIHHKFEDFDQLGTHHLRQKFWKNHFPYVEPKQIYLGNDVNGKKKYAHYFSIRESLTQMIKDPEIKAMILQSFEIEPQDASTFTSSKIFSDFTDGSEFAEHMKKHPGKKCLLLFLFQDAFDFTAFGPSQGTYKPLGFYYALGNIKSECRTKLGCIQMVYLCLEKYFKATLEEDLNEVDKLKAVLKPLLDELVDLRLNGIEVDGEIIPVCLMFGLGDNAGQHFIGRYVQSFIASHCCRFCPTSSADFKENPTECKPFRTPAEYDEAVQIAHEKWIIEKEKALDFRRRRRVRMMNRGDVTLDTTNKLEKPISKSAHKKLCSIHHEGVKYIPCPLNSDVLQFHCSSPSLVVCLAHDLFEGIVKSVLPAILKHFSDENWFDLELLNRRIKSFKCEGNDLTDAPTPLKSFDSLGGNASENWTLFRNLPFLLEDLIQDKEDKMWCLYLQLKEIVELVAAPKITLQQVLYLRVLIREYLTELSKLLPEHLVPKQHYLLHYPDLILKYGPLIRLFTLRFESKHVFFKNVAKACKNYINITYTLSRKYACKFALDHSNGLLPPAISFNSGDSMRASDVEWSDEVKSAFHPMIDLEKINVVDWVEVHGVRYRTHDLLQLGLLNICDLQVGSIEAVLIDVNNNVGFLVKQKNAMNSFSGYYKVYEQQATNYKVITYEDLVDYYPIPVYKHSGRDCFTLKHSAPFVLE</sequence>
<dbReference type="Gene3D" id="3.30.160.60">
    <property type="entry name" value="Classic Zinc Finger"/>
    <property type="match status" value="1"/>
</dbReference>
<feature type="compositionally biased region" description="Low complexity" evidence="2">
    <location>
        <begin position="128"/>
        <end position="138"/>
    </location>
</feature>